<dbReference type="EMBL" id="CP012850">
    <property type="protein sequence ID" value="ALI34318.1"/>
    <property type="molecule type" value="Genomic_DNA"/>
</dbReference>
<proteinExistence type="predicted"/>
<name>A0A654LSI2_9ARCH</name>
<protein>
    <submittedName>
        <fullName evidence="1">Uncharacterized protein</fullName>
    </submittedName>
</protein>
<evidence type="ECO:0000313" key="2">
    <source>
        <dbReference type="Proteomes" id="UP000058925"/>
    </source>
</evidence>
<dbReference type="AlphaFoldDB" id="A0A654LSI2"/>
<dbReference type="GeneID" id="60420322"/>
<dbReference type="RefSeq" id="WP_196817002.1">
    <property type="nucleotide sequence ID" value="NZ_CP012850.1"/>
</dbReference>
<dbReference type="OrthoDB" id="11685at2157"/>
<accession>A0A654LSI2</accession>
<dbReference type="Proteomes" id="UP000058925">
    <property type="component" value="Chromosome"/>
</dbReference>
<sequence length="140" mass="16065">MDDIECGPMEQFGYHIHVHLDILVNGKNYTVPALKGITDNCFYWLHTHDQSGIIHIESHVHRDFNLGQFFDLWNQKFAINSDINQTVADNKNLTAYVNGNMIKNGTQIRDIVLHPHHEITLIYGKSPNNIPKTFVFLPGL</sequence>
<dbReference type="KEGG" id="taa:NMY3_00104"/>
<evidence type="ECO:0000313" key="1">
    <source>
        <dbReference type="EMBL" id="ALI34318.1"/>
    </source>
</evidence>
<keyword evidence="2" id="KW-1185">Reference proteome</keyword>
<reference evidence="2" key="1">
    <citation type="submission" date="2015-10" db="EMBL/GenBank/DDBJ databases">
        <title>Niche specialization of a soil ammonia-oxidizing archaeon, Candidatus Nitrosocosmicus oleophilus.</title>
        <authorList>
            <person name="Jung M.-Y."/>
            <person name="Rhee S.-K."/>
        </authorList>
    </citation>
    <scope>NUCLEOTIDE SEQUENCE [LARGE SCALE GENOMIC DNA]</scope>
    <source>
        <strain evidence="2">MY3</strain>
    </source>
</reference>
<gene>
    <name evidence="1" type="ORF">NMY3_00104</name>
</gene>
<organism evidence="1 2">
    <name type="scientific">Candidatus Nitrosocosmicus oleophilus</name>
    <dbReference type="NCBI Taxonomy" id="1353260"/>
    <lineage>
        <taxon>Archaea</taxon>
        <taxon>Nitrososphaerota</taxon>
        <taxon>Nitrososphaeria</taxon>
        <taxon>Nitrososphaerales</taxon>
        <taxon>Nitrososphaeraceae</taxon>
        <taxon>Candidatus Nitrosocosmicus</taxon>
    </lineage>
</organism>